<dbReference type="Gene3D" id="3.20.20.300">
    <property type="entry name" value="Glycoside hydrolase, family 3, N-terminal domain"/>
    <property type="match status" value="1"/>
</dbReference>
<dbReference type="PANTHER" id="PTHR30620">
    <property type="entry name" value="PERIPLASMIC BETA-GLUCOSIDASE-RELATED"/>
    <property type="match status" value="1"/>
</dbReference>
<evidence type="ECO:0000256" key="2">
    <source>
        <dbReference type="ARBA" id="ARBA00005336"/>
    </source>
</evidence>
<keyword evidence="6" id="KW-0326">Glycosidase</keyword>
<dbReference type="SUPFAM" id="SSF52279">
    <property type="entry name" value="Beta-D-glucan exohydrolase, C-terminal domain"/>
    <property type="match status" value="1"/>
</dbReference>
<dbReference type="GO" id="GO:0008422">
    <property type="term" value="F:beta-glucosidase activity"/>
    <property type="evidence" value="ECO:0007669"/>
    <property type="project" value="UniProtKB-EC"/>
</dbReference>
<dbReference type="InterPro" id="IPR036881">
    <property type="entry name" value="Glyco_hydro_3_C_sf"/>
</dbReference>
<reference evidence="8 9" key="1">
    <citation type="submission" date="2017-08" db="EMBL/GenBank/DDBJ databases">
        <title>Infants hospitalized years apart are colonized by the same room-sourced microbial strains.</title>
        <authorList>
            <person name="Brooks B."/>
            <person name="Olm M.R."/>
            <person name="Firek B.A."/>
            <person name="Baker R."/>
            <person name="Thomas B.C."/>
            <person name="Morowitz M.J."/>
            <person name="Banfield J.F."/>
        </authorList>
    </citation>
    <scope>NUCLEOTIDE SEQUENCE [LARGE SCALE GENOMIC DNA]</scope>
    <source>
        <strain evidence="8">S2_005_002_R2_33</strain>
    </source>
</reference>
<comment type="similarity">
    <text evidence="2">Belongs to the glycosyl hydrolase 3 family.</text>
</comment>
<dbReference type="AlphaFoldDB" id="A0A2W5NCQ4"/>
<dbReference type="InterPro" id="IPR051915">
    <property type="entry name" value="Cellulose_Degrad_GH3"/>
</dbReference>
<feature type="domain" description="Glycoside hydrolase family 3 C-terminal" evidence="7">
    <location>
        <begin position="129"/>
        <end position="265"/>
    </location>
</feature>
<proteinExistence type="inferred from homology"/>
<evidence type="ECO:0000259" key="7">
    <source>
        <dbReference type="Pfam" id="PF01915"/>
    </source>
</evidence>
<name>A0A2W5NCQ4_9SPHN</name>
<dbReference type="Proteomes" id="UP000249082">
    <property type="component" value="Unassembled WGS sequence"/>
</dbReference>
<dbReference type="Pfam" id="PF01915">
    <property type="entry name" value="Glyco_hydro_3_C"/>
    <property type="match status" value="1"/>
</dbReference>
<dbReference type="InterPro" id="IPR002772">
    <property type="entry name" value="Glyco_hydro_3_C"/>
</dbReference>
<evidence type="ECO:0000256" key="6">
    <source>
        <dbReference type="ARBA" id="ARBA00023295"/>
    </source>
</evidence>
<evidence type="ECO:0000256" key="5">
    <source>
        <dbReference type="ARBA" id="ARBA00022801"/>
    </source>
</evidence>
<gene>
    <name evidence="8" type="ORF">DI555_23305</name>
</gene>
<sequence>MENTSKEDRFVAAINAGVDQVGGAEDSAPIVAAARDGRIKMPRIDEAVSRIMLIKFEQGLFEKPYVDIASVPQIVGQPALQSAALKAQARSLVLLKNVNRTVPVRPTGIRVFLSGIDPIAAANAGFTPVRTLEEADMAIVRVSAPWRSEHKGWIMGRSQHEGDLSFLLDNKNIKAIKAASQRVPTIVSVYLDRPAIVTPLRDAASALIADFGVSDAALLRAITGQTEISGHLPFELPSSMEDVRAQREDVPFDTASPIYNFGYGVYSRALKEAAPPKADVPSWATENEKRNRGYSTASSSIGDLLANPEVRAILNRHLPQLMTSSNIDRMKGLKLRRLQSVAPNLVTDNALVAIDSDLNALPQK</sequence>
<dbReference type="InterPro" id="IPR017853">
    <property type="entry name" value="GH"/>
</dbReference>
<dbReference type="EC" id="3.2.1.21" evidence="3"/>
<evidence type="ECO:0000256" key="4">
    <source>
        <dbReference type="ARBA" id="ARBA00022729"/>
    </source>
</evidence>
<dbReference type="Gene3D" id="3.40.50.1700">
    <property type="entry name" value="Glycoside hydrolase family 3 C-terminal domain"/>
    <property type="match status" value="1"/>
</dbReference>
<keyword evidence="4" id="KW-0732">Signal</keyword>
<dbReference type="PANTHER" id="PTHR30620:SF16">
    <property type="entry name" value="LYSOSOMAL BETA GLUCOSIDASE"/>
    <property type="match status" value="1"/>
</dbReference>
<comment type="catalytic activity">
    <reaction evidence="1">
        <text>Hydrolysis of terminal, non-reducing beta-D-glucosyl residues with release of beta-D-glucose.</text>
        <dbReference type="EC" id="3.2.1.21"/>
    </reaction>
</comment>
<evidence type="ECO:0000313" key="9">
    <source>
        <dbReference type="Proteomes" id="UP000249082"/>
    </source>
</evidence>
<comment type="caution">
    <text evidence="8">The sequence shown here is derived from an EMBL/GenBank/DDBJ whole genome shotgun (WGS) entry which is preliminary data.</text>
</comment>
<dbReference type="EMBL" id="QFPX01000045">
    <property type="protein sequence ID" value="PZQ50019.1"/>
    <property type="molecule type" value="Genomic_DNA"/>
</dbReference>
<keyword evidence="5" id="KW-0378">Hydrolase</keyword>
<evidence type="ECO:0000313" key="8">
    <source>
        <dbReference type="EMBL" id="PZQ50019.1"/>
    </source>
</evidence>
<evidence type="ECO:0000256" key="1">
    <source>
        <dbReference type="ARBA" id="ARBA00000448"/>
    </source>
</evidence>
<protein>
    <recommendedName>
        <fullName evidence="3">beta-glucosidase</fullName>
        <ecNumber evidence="3">3.2.1.21</ecNumber>
    </recommendedName>
</protein>
<dbReference type="InterPro" id="IPR036962">
    <property type="entry name" value="Glyco_hydro_3_N_sf"/>
</dbReference>
<evidence type="ECO:0000256" key="3">
    <source>
        <dbReference type="ARBA" id="ARBA00012744"/>
    </source>
</evidence>
<organism evidence="8 9">
    <name type="scientific">Novosphingobium pentaromativorans</name>
    <dbReference type="NCBI Taxonomy" id="205844"/>
    <lineage>
        <taxon>Bacteria</taxon>
        <taxon>Pseudomonadati</taxon>
        <taxon>Pseudomonadota</taxon>
        <taxon>Alphaproteobacteria</taxon>
        <taxon>Sphingomonadales</taxon>
        <taxon>Sphingomonadaceae</taxon>
        <taxon>Novosphingobium</taxon>
    </lineage>
</organism>
<dbReference type="SUPFAM" id="SSF51445">
    <property type="entry name" value="(Trans)glycosidases"/>
    <property type="match status" value="1"/>
</dbReference>
<accession>A0A2W5NCQ4</accession>
<dbReference type="GO" id="GO:0009251">
    <property type="term" value="P:glucan catabolic process"/>
    <property type="evidence" value="ECO:0007669"/>
    <property type="project" value="TreeGrafter"/>
</dbReference>